<evidence type="ECO:0000313" key="5">
    <source>
        <dbReference type="EMBL" id="MCG4961889.1"/>
    </source>
</evidence>
<proteinExistence type="inferred from homology"/>
<dbReference type="AlphaFoldDB" id="A0AAW5CAF4"/>
<evidence type="ECO:0000256" key="3">
    <source>
        <dbReference type="ARBA" id="ARBA00023052"/>
    </source>
</evidence>
<dbReference type="PANTHER" id="PTHR47514">
    <property type="entry name" value="TRANSKETOLASE N-TERMINAL SECTION-RELATED"/>
    <property type="match status" value="1"/>
</dbReference>
<keyword evidence="3" id="KW-0786">Thiamine pyrophosphate</keyword>
<comment type="cofactor">
    <cofactor evidence="1">
        <name>thiamine diphosphate</name>
        <dbReference type="ChEBI" id="CHEBI:58937"/>
    </cofactor>
</comment>
<dbReference type="Gene3D" id="3.40.50.970">
    <property type="match status" value="1"/>
</dbReference>
<evidence type="ECO:0000313" key="6">
    <source>
        <dbReference type="Proteomes" id="UP001199750"/>
    </source>
</evidence>
<dbReference type="Proteomes" id="UP001199750">
    <property type="component" value="Unassembled WGS sequence"/>
</dbReference>
<gene>
    <name evidence="5" type="ORF">L0P03_18900</name>
</gene>
<feature type="domain" description="Transketolase N-terminal" evidence="4">
    <location>
        <begin position="14"/>
        <end position="266"/>
    </location>
</feature>
<protein>
    <submittedName>
        <fullName evidence="5">Transketolase</fullName>
    </submittedName>
</protein>
<comment type="similarity">
    <text evidence="2">Belongs to the transketolase family.</text>
</comment>
<comment type="caution">
    <text evidence="5">The sequence shown here is derived from an EMBL/GenBank/DDBJ whole genome shotgun (WGS) entry which is preliminary data.</text>
</comment>
<evidence type="ECO:0000256" key="1">
    <source>
        <dbReference type="ARBA" id="ARBA00001964"/>
    </source>
</evidence>
<organism evidence="5 6">
    <name type="scientific">Odoribacter splanchnicus</name>
    <dbReference type="NCBI Taxonomy" id="28118"/>
    <lineage>
        <taxon>Bacteria</taxon>
        <taxon>Pseudomonadati</taxon>
        <taxon>Bacteroidota</taxon>
        <taxon>Bacteroidia</taxon>
        <taxon>Bacteroidales</taxon>
        <taxon>Odoribacteraceae</taxon>
        <taxon>Odoribacter</taxon>
    </lineage>
</organism>
<sequence length="271" mass="30161">MEKMDQRVLLANQWAKEMRKKALDMALSTGKNGSHIGGGFSAMEIFAVLYSCIIKNTLPVVPERDRVIVSKGHCVLAYYTALWKAGFITDGELESFDKNGTHFYGHPSRNLEKGIEFSAGSLSLGLSFSVGVALACQRAGFNNRIYVILGDGECNEGLIWESLMAISHYNLTNLTLIVDSNGLQLDGYTYEVMNMFSLEKKFNSFGLDTYVLDGHDCEVLLKKLTQRASRSEVIIAKTIKGKGIATLENNKLSHHCVLTREQYEETLKTLI</sequence>
<evidence type="ECO:0000256" key="2">
    <source>
        <dbReference type="ARBA" id="ARBA00007131"/>
    </source>
</evidence>
<dbReference type="InterPro" id="IPR005474">
    <property type="entry name" value="Transketolase_N"/>
</dbReference>
<name>A0AAW5CAF4_9BACT</name>
<evidence type="ECO:0000259" key="4">
    <source>
        <dbReference type="Pfam" id="PF00456"/>
    </source>
</evidence>
<dbReference type="CDD" id="cd02012">
    <property type="entry name" value="TPP_TK"/>
    <property type="match status" value="1"/>
</dbReference>
<dbReference type="EMBL" id="JAKNDN010000049">
    <property type="protein sequence ID" value="MCG4961889.1"/>
    <property type="molecule type" value="Genomic_DNA"/>
</dbReference>
<dbReference type="PANTHER" id="PTHR47514:SF1">
    <property type="entry name" value="TRANSKETOLASE N-TERMINAL SECTION-RELATED"/>
    <property type="match status" value="1"/>
</dbReference>
<dbReference type="InterPro" id="IPR029061">
    <property type="entry name" value="THDP-binding"/>
</dbReference>
<reference evidence="5" key="1">
    <citation type="submission" date="2022-01" db="EMBL/GenBank/DDBJ databases">
        <title>Collection of gut derived symbiotic bacterial strains cultured from healthy donors.</title>
        <authorList>
            <person name="Lin H."/>
            <person name="Kohout C."/>
            <person name="Waligurski E."/>
            <person name="Pamer E.G."/>
        </authorList>
    </citation>
    <scope>NUCLEOTIDE SEQUENCE</scope>
    <source>
        <strain evidence="5">DFI.1.149</strain>
    </source>
</reference>
<dbReference type="Pfam" id="PF00456">
    <property type="entry name" value="Transketolase_N"/>
    <property type="match status" value="1"/>
</dbReference>
<dbReference type="SUPFAM" id="SSF52518">
    <property type="entry name" value="Thiamin diphosphate-binding fold (THDP-binding)"/>
    <property type="match status" value="1"/>
</dbReference>
<dbReference type="RefSeq" id="WP_237983059.1">
    <property type="nucleotide sequence ID" value="NZ_JAHOOV010000041.1"/>
</dbReference>
<accession>A0AAW5CAF4</accession>